<sequence length="99" mass="10978">MVSKEVEGDLKSEALKLRSMILNSAKAKRDRKQKGLMYMDINIASQRKSALIDTGASDLFISRKDMGKLGLSVRKSTKKIKIVNSKKVLIVEVAQGVEL</sequence>
<dbReference type="Gene3D" id="2.40.70.10">
    <property type="entry name" value="Acid Proteases"/>
    <property type="match status" value="1"/>
</dbReference>
<dbReference type="AlphaFoldDB" id="A0A2P5X4C1"/>
<dbReference type="Pfam" id="PF13650">
    <property type="entry name" value="Asp_protease_2"/>
    <property type="match status" value="1"/>
</dbReference>
<gene>
    <name evidence="1" type="ORF">GOBAR_AA22485</name>
</gene>
<protein>
    <recommendedName>
        <fullName evidence="3">Peptidase A2 domain-containing protein</fullName>
    </recommendedName>
</protein>
<proteinExistence type="predicted"/>
<dbReference type="EMBL" id="KZ665695">
    <property type="protein sequence ID" value="PPR98187.1"/>
    <property type="molecule type" value="Genomic_DNA"/>
</dbReference>
<evidence type="ECO:0000313" key="1">
    <source>
        <dbReference type="EMBL" id="PPR98187.1"/>
    </source>
</evidence>
<dbReference type="CDD" id="cd00303">
    <property type="entry name" value="retropepsin_like"/>
    <property type="match status" value="1"/>
</dbReference>
<evidence type="ECO:0008006" key="3">
    <source>
        <dbReference type="Google" id="ProtNLM"/>
    </source>
</evidence>
<evidence type="ECO:0000313" key="2">
    <source>
        <dbReference type="Proteomes" id="UP000239757"/>
    </source>
</evidence>
<dbReference type="Proteomes" id="UP000239757">
    <property type="component" value="Unassembled WGS sequence"/>
</dbReference>
<accession>A0A2P5X4C1</accession>
<organism evidence="1 2">
    <name type="scientific">Gossypium barbadense</name>
    <name type="common">Sea Island cotton</name>
    <name type="synonym">Hibiscus barbadensis</name>
    <dbReference type="NCBI Taxonomy" id="3634"/>
    <lineage>
        <taxon>Eukaryota</taxon>
        <taxon>Viridiplantae</taxon>
        <taxon>Streptophyta</taxon>
        <taxon>Embryophyta</taxon>
        <taxon>Tracheophyta</taxon>
        <taxon>Spermatophyta</taxon>
        <taxon>Magnoliopsida</taxon>
        <taxon>eudicotyledons</taxon>
        <taxon>Gunneridae</taxon>
        <taxon>Pentapetalae</taxon>
        <taxon>rosids</taxon>
        <taxon>malvids</taxon>
        <taxon>Malvales</taxon>
        <taxon>Malvaceae</taxon>
        <taxon>Malvoideae</taxon>
        <taxon>Gossypium</taxon>
    </lineage>
</organism>
<name>A0A2P5X4C1_GOSBA</name>
<dbReference type="OrthoDB" id="1001268at2759"/>
<dbReference type="InterPro" id="IPR021109">
    <property type="entry name" value="Peptidase_aspartic_dom_sf"/>
</dbReference>
<dbReference type="SUPFAM" id="SSF50630">
    <property type="entry name" value="Acid proteases"/>
    <property type="match status" value="1"/>
</dbReference>
<reference evidence="1 2" key="1">
    <citation type="submission" date="2015-01" db="EMBL/GenBank/DDBJ databases">
        <title>Genome of allotetraploid Gossypium barbadense reveals genomic plasticity and fiber elongation in cotton evolution.</title>
        <authorList>
            <person name="Chen X."/>
            <person name="Liu X."/>
            <person name="Zhao B."/>
            <person name="Zheng H."/>
            <person name="Hu Y."/>
            <person name="Lu G."/>
            <person name="Yang C."/>
            <person name="Chen J."/>
            <person name="Shan C."/>
            <person name="Zhang L."/>
            <person name="Zhou Y."/>
            <person name="Wang L."/>
            <person name="Guo W."/>
            <person name="Bai Y."/>
            <person name="Ruan J."/>
            <person name="Shangguan X."/>
            <person name="Mao Y."/>
            <person name="Jiang J."/>
            <person name="Zhu Y."/>
            <person name="Lei J."/>
            <person name="Kang H."/>
            <person name="Chen S."/>
            <person name="He X."/>
            <person name="Wang R."/>
            <person name="Wang Y."/>
            <person name="Chen J."/>
            <person name="Wang L."/>
            <person name="Yu S."/>
            <person name="Wang B."/>
            <person name="Wei J."/>
            <person name="Song S."/>
            <person name="Lu X."/>
            <person name="Gao Z."/>
            <person name="Gu W."/>
            <person name="Deng X."/>
            <person name="Ma D."/>
            <person name="Wang S."/>
            <person name="Liang W."/>
            <person name="Fang L."/>
            <person name="Cai C."/>
            <person name="Zhu X."/>
            <person name="Zhou B."/>
            <person name="Zhang Y."/>
            <person name="Chen Z."/>
            <person name="Xu S."/>
            <person name="Zhu R."/>
            <person name="Wang S."/>
            <person name="Zhang T."/>
            <person name="Zhao G."/>
        </authorList>
    </citation>
    <scope>NUCLEOTIDE SEQUENCE [LARGE SCALE GENOMIC DNA]</scope>
    <source>
        <strain evidence="2">cv. Xinhai21</strain>
        <tissue evidence="1">Leaf</tissue>
    </source>
</reference>